<keyword evidence="8" id="KW-0175">Coiled coil</keyword>
<keyword evidence="4" id="KW-0378">Hydrolase</keyword>
<dbReference type="Pfam" id="PF21188">
    <property type="entry name" value="BRR2_plug"/>
    <property type="match status" value="1"/>
</dbReference>
<dbReference type="PROSITE" id="PS51194">
    <property type="entry name" value="HELICASE_CTER"/>
    <property type="match status" value="1"/>
</dbReference>
<dbReference type="PANTHER" id="PTHR47961:SF4">
    <property type="entry name" value="ACTIVATING SIGNAL COINTEGRATOR 1 COMPLEX SUBUNIT 3"/>
    <property type="match status" value="1"/>
</dbReference>
<dbReference type="InterPro" id="IPR050474">
    <property type="entry name" value="Hel308_SKI2-like"/>
</dbReference>
<evidence type="ECO:0000256" key="6">
    <source>
        <dbReference type="ARBA" id="ARBA00022840"/>
    </source>
</evidence>
<dbReference type="GO" id="GO:0005524">
    <property type="term" value="F:ATP binding"/>
    <property type="evidence" value="ECO:0007669"/>
    <property type="project" value="UniProtKB-KW"/>
</dbReference>
<dbReference type="CDD" id="cd18795">
    <property type="entry name" value="SF2_C_Ski2"/>
    <property type="match status" value="1"/>
</dbReference>
<dbReference type="GO" id="GO:0005681">
    <property type="term" value="C:spliceosomal complex"/>
    <property type="evidence" value="ECO:0007669"/>
    <property type="project" value="UniProtKB-KW"/>
</dbReference>
<dbReference type="SMART" id="SM00490">
    <property type="entry name" value="HELICc"/>
    <property type="match status" value="1"/>
</dbReference>
<name>A0A9R0Z937_TRITD</name>
<dbReference type="AlphaFoldDB" id="A0A9R0Z937"/>
<dbReference type="GO" id="GO:0016787">
    <property type="term" value="F:hydrolase activity"/>
    <property type="evidence" value="ECO:0007669"/>
    <property type="project" value="UniProtKB-KW"/>
</dbReference>
<dbReference type="PROSITE" id="PS51192">
    <property type="entry name" value="HELICASE_ATP_BIND_1"/>
    <property type="match status" value="1"/>
</dbReference>
<dbReference type="Proteomes" id="UP000324705">
    <property type="component" value="Chromosome 7A"/>
</dbReference>
<evidence type="ECO:0000256" key="2">
    <source>
        <dbReference type="ARBA" id="ARBA00022728"/>
    </source>
</evidence>
<keyword evidence="2" id="KW-0747">Spliceosome</keyword>
<feature type="compositionally biased region" description="Basic and acidic residues" evidence="9">
    <location>
        <begin position="80"/>
        <end position="91"/>
    </location>
</feature>
<dbReference type="InterPro" id="IPR041094">
    <property type="entry name" value="Brr2_helicase_PWI"/>
</dbReference>
<dbReference type="PANTHER" id="PTHR47961">
    <property type="entry name" value="DNA POLYMERASE THETA, PUTATIVE (AFU_ORTHOLOGUE AFUA_1G05260)-RELATED"/>
    <property type="match status" value="1"/>
</dbReference>
<dbReference type="Gene3D" id="3.40.50.300">
    <property type="entry name" value="P-loop containing nucleotide triphosphate hydrolases"/>
    <property type="match status" value="2"/>
</dbReference>
<dbReference type="SMART" id="SM00487">
    <property type="entry name" value="DEXDc"/>
    <property type="match status" value="1"/>
</dbReference>
<keyword evidence="6" id="KW-0067">ATP-binding</keyword>
<evidence type="ECO:0000313" key="12">
    <source>
        <dbReference type="EMBL" id="VAI72623.1"/>
    </source>
</evidence>
<gene>
    <name evidence="12" type="ORF">TRITD_7Av1G067390</name>
</gene>
<organism evidence="12 13">
    <name type="scientific">Triticum turgidum subsp. durum</name>
    <name type="common">Durum wheat</name>
    <name type="synonym">Triticum durum</name>
    <dbReference type="NCBI Taxonomy" id="4567"/>
    <lineage>
        <taxon>Eukaryota</taxon>
        <taxon>Viridiplantae</taxon>
        <taxon>Streptophyta</taxon>
        <taxon>Embryophyta</taxon>
        <taxon>Tracheophyta</taxon>
        <taxon>Spermatophyta</taxon>
        <taxon>Magnoliopsida</taxon>
        <taxon>Liliopsida</taxon>
        <taxon>Poales</taxon>
        <taxon>Poaceae</taxon>
        <taxon>BOP clade</taxon>
        <taxon>Pooideae</taxon>
        <taxon>Triticodae</taxon>
        <taxon>Triticeae</taxon>
        <taxon>Triticinae</taxon>
        <taxon>Triticum</taxon>
    </lineage>
</organism>
<dbReference type="SMART" id="SM00382">
    <property type="entry name" value="AAA"/>
    <property type="match status" value="1"/>
</dbReference>
<dbReference type="SUPFAM" id="SSF52540">
    <property type="entry name" value="P-loop containing nucleoside triphosphate hydrolases"/>
    <property type="match status" value="1"/>
</dbReference>
<dbReference type="Pfam" id="PF23445">
    <property type="entry name" value="WHD_SNRNP200"/>
    <property type="match status" value="1"/>
</dbReference>
<feature type="coiled-coil region" evidence="8">
    <location>
        <begin position="312"/>
        <end position="343"/>
    </location>
</feature>
<comment type="catalytic activity">
    <reaction evidence="7">
        <text>ATP + H2O = ADP + phosphate + H(+)</text>
        <dbReference type="Rhea" id="RHEA:13065"/>
        <dbReference type="ChEBI" id="CHEBI:15377"/>
        <dbReference type="ChEBI" id="CHEBI:15378"/>
        <dbReference type="ChEBI" id="CHEBI:30616"/>
        <dbReference type="ChEBI" id="CHEBI:43474"/>
        <dbReference type="ChEBI" id="CHEBI:456216"/>
        <dbReference type="EC" id="3.6.4.13"/>
    </reaction>
</comment>
<sequence length="891" mass="99590">MESPGGGAEARARSRQYDYGANSNLVVNTGSRPRDAHHEPTGEPQTLSGRIRARSFGDRAVRTRPPGLEEKRGRSRGKKARDAASADLPHRDAKRMRRGSVRPEDSVLSLAHDALYMPRTRETRTAYEALLSVIQRQLGGQPLDVLADAADEVLAALKDDRVWNPDKKKVIQKLINPVSDQMFGQLVSIGKLITDFHDAAGDSAGVPSADGTDMPLDDDIGITVEFEDDEDEESNIYQGLTLDVQDIDAYWLQRKISQAYENIDPQHSQKLAEEILKVIAEGDDRDVENRLVTLLDHETEEMMSDPRLAPILEQLHSTRASAKERQKNLERSIRDEAKRLLNNDSAGTDGARDSKAVDRYIESGWLKGQRQLLDLDNLSFHQGSLLMSNKKCELPPGSFRTPQRGYEEVHVPALRPLPYESAERIVKISDMPEWARPAFAGMTQLNRVQSKVYDTALYKPDNILLCAPTGAGKTNVAVLTILQQIGLHMKDGEFDNTKYKIVYVAPMKALVAEVVGNLSARLKEYNVTVSELSGDQNLTKQQIDETQIIVTTTEKWDIVTRKSSDRIYTQMVKLLIIDEIHLLHDNRGPVLESIVSRTVRQIETTKEHIRLVGLSATLPNYEDIAVFLRVRSDGLFHFDNSYRPCPLAQQYIGITAKKPLQRFQLMNEICYEKVMAAAGKHQVLIFVHSRKETAQTARAIRDTALANDVLPRFLKDDSASQEILCAHAELVKSSDLKDLLPYGFAIHHAGVLISTATLAWGVNLPAHTVIIKGTQIYNSEKGAWTELSPLDVMQMLGRAGRPQYDTHGEGIILTSHSELQYYLSLMNQQLPIESQFISKLADQLNAEIVLGTIQNAQEACSWLGIHLPLHPEHRMLRNPTLYGTLSCKSVG</sequence>
<keyword evidence="5" id="KW-0347">Helicase</keyword>
<feature type="domain" description="Helicase ATP-binding" evidence="10">
    <location>
        <begin position="454"/>
        <end position="636"/>
    </location>
</feature>
<evidence type="ECO:0000256" key="5">
    <source>
        <dbReference type="ARBA" id="ARBA00022806"/>
    </source>
</evidence>
<feature type="domain" description="Helicase C-terminal" evidence="11">
    <location>
        <begin position="661"/>
        <end position="848"/>
    </location>
</feature>
<dbReference type="EC" id="3.6.4.13" evidence="1"/>
<accession>A0A9R0Z937</accession>
<feature type="compositionally biased region" description="Basic and acidic residues" evidence="9">
    <location>
        <begin position="55"/>
        <end position="72"/>
    </location>
</feature>
<dbReference type="Pfam" id="PF18149">
    <property type="entry name" value="Helicase_PWI"/>
    <property type="match status" value="1"/>
</dbReference>
<dbReference type="EMBL" id="LT934123">
    <property type="protein sequence ID" value="VAI72623.1"/>
    <property type="molecule type" value="Genomic_DNA"/>
</dbReference>
<dbReference type="InterPro" id="IPR011545">
    <property type="entry name" value="DEAD/DEAH_box_helicase_dom"/>
</dbReference>
<proteinExistence type="predicted"/>
<evidence type="ECO:0000256" key="8">
    <source>
        <dbReference type="SAM" id="Coils"/>
    </source>
</evidence>
<dbReference type="InterPro" id="IPR036388">
    <property type="entry name" value="WH-like_DNA-bd_sf"/>
</dbReference>
<dbReference type="GO" id="GO:0003676">
    <property type="term" value="F:nucleic acid binding"/>
    <property type="evidence" value="ECO:0007669"/>
    <property type="project" value="InterPro"/>
</dbReference>
<dbReference type="InterPro" id="IPR027417">
    <property type="entry name" value="P-loop_NTPase"/>
</dbReference>
<evidence type="ECO:0000256" key="4">
    <source>
        <dbReference type="ARBA" id="ARBA00022801"/>
    </source>
</evidence>
<dbReference type="InterPro" id="IPR001650">
    <property type="entry name" value="Helicase_C-like"/>
</dbReference>
<keyword evidence="3" id="KW-0547">Nucleotide-binding</keyword>
<dbReference type="InterPro" id="IPR003593">
    <property type="entry name" value="AAA+_ATPase"/>
</dbReference>
<reference evidence="12 13" key="1">
    <citation type="submission" date="2017-09" db="EMBL/GenBank/DDBJ databases">
        <authorList>
            <consortium name="International Durum Wheat Genome Sequencing Consortium (IDWGSC)"/>
            <person name="Milanesi L."/>
        </authorList>
    </citation>
    <scope>NUCLEOTIDE SEQUENCE [LARGE SCALE GENOMIC DNA]</scope>
    <source>
        <strain evidence="13">cv. Svevo</strain>
    </source>
</reference>
<evidence type="ECO:0000256" key="1">
    <source>
        <dbReference type="ARBA" id="ARBA00012552"/>
    </source>
</evidence>
<dbReference type="InterPro" id="IPR048863">
    <property type="entry name" value="BRR2_plug"/>
</dbReference>
<dbReference type="Gene3D" id="1.10.10.10">
    <property type="entry name" value="Winged helix-like DNA-binding domain superfamily/Winged helix DNA-binding domain"/>
    <property type="match status" value="1"/>
</dbReference>
<evidence type="ECO:0000259" key="11">
    <source>
        <dbReference type="PROSITE" id="PS51194"/>
    </source>
</evidence>
<dbReference type="InterPro" id="IPR014001">
    <property type="entry name" value="Helicase_ATP-bd"/>
</dbReference>
<feature type="compositionally biased region" description="Basic and acidic residues" evidence="9">
    <location>
        <begin position="32"/>
        <end position="41"/>
    </location>
</feature>
<evidence type="ECO:0000259" key="10">
    <source>
        <dbReference type="PROSITE" id="PS51192"/>
    </source>
</evidence>
<dbReference type="InterPro" id="IPR057842">
    <property type="entry name" value="WH_MER3"/>
</dbReference>
<dbReference type="FunFam" id="3.40.50.300:FF:000102">
    <property type="entry name" value="RNA helicase, activating signal cointegrator 1"/>
    <property type="match status" value="1"/>
</dbReference>
<evidence type="ECO:0000313" key="13">
    <source>
        <dbReference type="Proteomes" id="UP000324705"/>
    </source>
</evidence>
<keyword evidence="2" id="KW-0508">mRNA splicing</keyword>
<dbReference type="Pfam" id="PF00270">
    <property type="entry name" value="DEAD"/>
    <property type="match status" value="1"/>
</dbReference>
<feature type="compositionally biased region" description="Polar residues" evidence="9">
    <location>
        <begin position="21"/>
        <end position="31"/>
    </location>
</feature>
<keyword evidence="2" id="KW-0507">mRNA processing</keyword>
<evidence type="ECO:0000256" key="7">
    <source>
        <dbReference type="ARBA" id="ARBA00047984"/>
    </source>
</evidence>
<feature type="region of interest" description="Disordered" evidence="9">
    <location>
        <begin position="1"/>
        <end position="104"/>
    </location>
</feature>
<dbReference type="GO" id="GO:0003724">
    <property type="term" value="F:RNA helicase activity"/>
    <property type="evidence" value="ECO:0007669"/>
    <property type="project" value="UniProtKB-EC"/>
</dbReference>
<keyword evidence="13" id="KW-1185">Reference proteome</keyword>
<evidence type="ECO:0000256" key="3">
    <source>
        <dbReference type="ARBA" id="ARBA00022741"/>
    </source>
</evidence>
<dbReference type="Gramene" id="TRITD7Av1G067390.1">
    <property type="protein sequence ID" value="TRITD7Av1G067390.1"/>
    <property type="gene ID" value="TRITD7Av1G067390"/>
</dbReference>
<evidence type="ECO:0000256" key="9">
    <source>
        <dbReference type="SAM" id="MobiDB-lite"/>
    </source>
</evidence>
<protein>
    <recommendedName>
        <fullName evidence="1">RNA helicase</fullName>
        <ecNumber evidence="1">3.6.4.13</ecNumber>
    </recommendedName>
</protein>